<organism evidence="1 2">
    <name type="scientific">Lophiostoma macrostomum CBS 122681</name>
    <dbReference type="NCBI Taxonomy" id="1314788"/>
    <lineage>
        <taxon>Eukaryota</taxon>
        <taxon>Fungi</taxon>
        <taxon>Dikarya</taxon>
        <taxon>Ascomycota</taxon>
        <taxon>Pezizomycotina</taxon>
        <taxon>Dothideomycetes</taxon>
        <taxon>Pleosporomycetidae</taxon>
        <taxon>Pleosporales</taxon>
        <taxon>Lophiostomataceae</taxon>
        <taxon>Lophiostoma</taxon>
    </lineage>
</organism>
<evidence type="ECO:0000313" key="1">
    <source>
        <dbReference type="EMBL" id="KAF2647151.1"/>
    </source>
</evidence>
<dbReference type="Proteomes" id="UP000799324">
    <property type="component" value="Unassembled WGS sequence"/>
</dbReference>
<dbReference type="AlphaFoldDB" id="A0A6A6SJJ8"/>
<protein>
    <submittedName>
        <fullName evidence="1">Uncharacterized protein</fullName>
    </submittedName>
</protein>
<gene>
    <name evidence="1" type="ORF">K491DRAFT_723679</name>
</gene>
<proteinExistence type="predicted"/>
<name>A0A6A6SJJ8_9PLEO</name>
<keyword evidence="2" id="KW-1185">Reference proteome</keyword>
<reference evidence="1" key="1">
    <citation type="journal article" date="2020" name="Stud. Mycol.">
        <title>101 Dothideomycetes genomes: a test case for predicting lifestyles and emergence of pathogens.</title>
        <authorList>
            <person name="Haridas S."/>
            <person name="Albert R."/>
            <person name="Binder M."/>
            <person name="Bloem J."/>
            <person name="Labutti K."/>
            <person name="Salamov A."/>
            <person name="Andreopoulos B."/>
            <person name="Baker S."/>
            <person name="Barry K."/>
            <person name="Bills G."/>
            <person name="Bluhm B."/>
            <person name="Cannon C."/>
            <person name="Castanera R."/>
            <person name="Culley D."/>
            <person name="Daum C."/>
            <person name="Ezra D."/>
            <person name="Gonzalez J."/>
            <person name="Henrissat B."/>
            <person name="Kuo A."/>
            <person name="Liang C."/>
            <person name="Lipzen A."/>
            <person name="Lutzoni F."/>
            <person name="Magnuson J."/>
            <person name="Mondo S."/>
            <person name="Nolan M."/>
            <person name="Ohm R."/>
            <person name="Pangilinan J."/>
            <person name="Park H.-J."/>
            <person name="Ramirez L."/>
            <person name="Alfaro M."/>
            <person name="Sun H."/>
            <person name="Tritt A."/>
            <person name="Yoshinaga Y."/>
            <person name="Zwiers L.-H."/>
            <person name="Turgeon B."/>
            <person name="Goodwin S."/>
            <person name="Spatafora J."/>
            <person name="Crous P."/>
            <person name="Grigoriev I."/>
        </authorList>
    </citation>
    <scope>NUCLEOTIDE SEQUENCE</scope>
    <source>
        <strain evidence="1">CBS 122681</strain>
    </source>
</reference>
<evidence type="ECO:0000313" key="2">
    <source>
        <dbReference type="Proteomes" id="UP000799324"/>
    </source>
</evidence>
<dbReference type="EMBL" id="MU004674">
    <property type="protein sequence ID" value="KAF2647151.1"/>
    <property type="molecule type" value="Genomic_DNA"/>
</dbReference>
<accession>A0A6A6SJJ8</accession>
<sequence length="296" mass="32947">MLEIAQLSPPAVAFLKQLTGDLISSAVCSTFMFLPGPLEVSFAPGECAGCIPFKMCIGHRNGNNVYVYLPLDLSDPTKKTVVVEEINNSEVCLSWESGVGFECCVPFRFLERHGRTDAEDIANLDMFTAVAACHFQLAGYEGQGVRNNWDKTMFVKALKVIQETEAFQAWRSGEIKKKAEARRAQEEVMGHAMAVAQKASQEIPFDSSPIPTRKQTLPHRSIDEVDTSEMHRQPMPQSDRVSAILELEARQYQTQDQQGDIGKQLQVSLLEGRLSATQKVALERRRALGKTDINKD</sequence>